<accession>A0A645CIL7</accession>
<protein>
    <recommendedName>
        <fullName evidence="6">EamA domain-containing protein</fullName>
    </recommendedName>
</protein>
<dbReference type="AlphaFoldDB" id="A0A645CIL7"/>
<evidence type="ECO:0000259" key="6">
    <source>
        <dbReference type="Pfam" id="PF00892"/>
    </source>
</evidence>
<dbReference type="GO" id="GO:0016020">
    <property type="term" value="C:membrane"/>
    <property type="evidence" value="ECO:0007669"/>
    <property type="project" value="UniProtKB-SubCell"/>
</dbReference>
<dbReference type="EMBL" id="VSSQ01027493">
    <property type="protein sequence ID" value="MPM76774.1"/>
    <property type="molecule type" value="Genomic_DNA"/>
</dbReference>
<evidence type="ECO:0000256" key="2">
    <source>
        <dbReference type="ARBA" id="ARBA00022692"/>
    </source>
</evidence>
<keyword evidence="3 5" id="KW-1133">Transmembrane helix</keyword>
<feature type="transmembrane region" description="Helical" evidence="5">
    <location>
        <begin position="25"/>
        <end position="43"/>
    </location>
</feature>
<proteinExistence type="predicted"/>
<evidence type="ECO:0000256" key="3">
    <source>
        <dbReference type="ARBA" id="ARBA00022989"/>
    </source>
</evidence>
<feature type="transmembrane region" description="Helical" evidence="5">
    <location>
        <begin position="109"/>
        <end position="131"/>
    </location>
</feature>
<gene>
    <name evidence="7" type="ORF">SDC9_123773</name>
</gene>
<keyword evidence="4 5" id="KW-0472">Membrane</keyword>
<comment type="caution">
    <text evidence="7">The sequence shown here is derived from an EMBL/GenBank/DDBJ whole genome shotgun (WGS) entry which is preliminary data.</text>
</comment>
<feature type="transmembrane region" description="Helical" evidence="5">
    <location>
        <begin position="82"/>
        <end position="102"/>
    </location>
</feature>
<dbReference type="InterPro" id="IPR000620">
    <property type="entry name" value="EamA_dom"/>
</dbReference>
<organism evidence="7">
    <name type="scientific">bioreactor metagenome</name>
    <dbReference type="NCBI Taxonomy" id="1076179"/>
    <lineage>
        <taxon>unclassified sequences</taxon>
        <taxon>metagenomes</taxon>
        <taxon>ecological metagenomes</taxon>
    </lineage>
</organism>
<evidence type="ECO:0000256" key="1">
    <source>
        <dbReference type="ARBA" id="ARBA00004141"/>
    </source>
</evidence>
<evidence type="ECO:0000313" key="7">
    <source>
        <dbReference type="EMBL" id="MPM76774.1"/>
    </source>
</evidence>
<dbReference type="PANTHER" id="PTHR32322">
    <property type="entry name" value="INNER MEMBRANE TRANSPORTER"/>
    <property type="match status" value="1"/>
</dbReference>
<dbReference type="Pfam" id="PF00892">
    <property type="entry name" value="EamA"/>
    <property type="match status" value="1"/>
</dbReference>
<comment type="subcellular location">
    <subcellularLocation>
        <location evidence="1">Membrane</location>
        <topology evidence="1">Multi-pass membrane protein</topology>
    </subcellularLocation>
</comment>
<name>A0A645CIL7_9ZZZZ</name>
<dbReference type="InterPro" id="IPR037185">
    <property type="entry name" value="EmrE-like"/>
</dbReference>
<evidence type="ECO:0000256" key="5">
    <source>
        <dbReference type="SAM" id="Phobius"/>
    </source>
</evidence>
<keyword evidence="2 5" id="KW-0812">Transmembrane</keyword>
<reference evidence="7" key="1">
    <citation type="submission" date="2019-08" db="EMBL/GenBank/DDBJ databases">
        <authorList>
            <person name="Kucharzyk K."/>
            <person name="Murdoch R.W."/>
            <person name="Higgins S."/>
            <person name="Loffler F."/>
        </authorList>
    </citation>
    <scope>NUCLEOTIDE SEQUENCE</scope>
</reference>
<dbReference type="SUPFAM" id="SSF103481">
    <property type="entry name" value="Multidrug resistance efflux transporter EmrE"/>
    <property type="match status" value="1"/>
</dbReference>
<dbReference type="PANTHER" id="PTHR32322:SF2">
    <property type="entry name" value="EAMA DOMAIN-CONTAINING PROTEIN"/>
    <property type="match status" value="1"/>
</dbReference>
<feature type="transmembrane region" description="Helical" evidence="5">
    <location>
        <begin position="50"/>
        <end position="70"/>
    </location>
</feature>
<feature type="domain" description="EamA" evidence="6">
    <location>
        <begin position="20"/>
        <end position="153"/>
    </location>
</feature>
<dbReference type="Gene3D" id="1.10.3730.20">
    <property type="match status" value="1"/>
</dbReference>
<feature type="transmembrane region" description="Helical" evidence="5">
    <location>
        <begin position="137"/>
        <end position="156"/>
    </location>
</feature>
<dbReference type="InterPro" id="IPR050638">
    <property type="entry name" value="AA-Vitamin_Transporters"/>
</dbReference>
<evidence type="ECO:0000256" key="4">
    <source>
        <dbReference type="ARBA" id="ARBA00023136"/>
    </source>
</evidence>
<sequence length="172" mass="17883">MCFVGLFLVLGVSFGGVQPIGIMLGLGAAFVYSIYIVIGNRVLKAINSLLATTYVCSAAGIALLVVGWAGGYQSLDFDPRGWVDILGIAFLGTIVGILGFFAGMTRIGAANASIISTTEPVITVILSVLLLAEELTLLQIGGGFLIMAGIIVLQVWTNDSAPCMESQQVAPK</sequence>